<dbReference type="AlphaFoldDB" id="A0AAD5Z0L5"/>
<gene>
    <name evidence="2" type="ORF">LUZ61_013859</name>
</gene>
<evidence type="ECO:0000313" key="3">
    <source>
        <dbReference type="Proteomes" id="UP001210211"/>
    </source>
</evidence>
<dbReference type="EMBL" id="JAMRDG010000002">
    <property type="protein sequence ID" value="KAJ3684695.1"/>
    <property type="molecule type" value="Genomic_DNA"/>
</dbReference>
<reference evidence="2 3" key="1">
    <citation type="journal article" date="2022" name="Cell">
        <title>Repeat-based holocentromeres influence genome architecture and karyotype evolution.</title>
        <authorList>
            <person name="Hofstatter P.G."/>
            <person name="Thangavel G."/>
            <person name="Lux T."/>
            <person name="Neumann P."/>
            <person name="Vondrak T."/>
            <person name="Novak P."/>
            <person name="Zhang M."/>
            <person name="Costa L."/>
            <person name="Castellani M."/>
            <person name="Scott A."/>
            <person name="Toegelov H."/>
            <person name="Fuchs J."/>
            <person name="Mata-Sucre Y."/>
            <person name="Dias Y."/>
            <person name="Vanzela A.L.L."/>
            <person name="Huettel B."/>
            <person name="Almeida C.C.S."/>
            <person name="Simkova H."/>
            <person name="Souza G."/>
            <person name="Pedrosa-Harand A."/>
            <person name="Macas J."/>
            <person name="Mayer K.F.X."/>
            <person name="Houben A."/>
            <person name="Marques A."/>
        </authorList>
    </citation>
    <scope>NUCLEOTIDE SEQUENCE [LARGE SCALE GENOMIC DNA]</scope>
    <source>
        <strain evidence="2">RhyTen1mFocal</strain>
    </source>
</reference>
<sequence>MLDKFSSKSKLAMHPTLLPQLNAHYKTIKHILSANFKFICSIILAIFITSFRLQITKVLTFFLPLVISTIACSVPIYLFIVSEKKMSKEVIFLEAERAGLRLVQIFNEANSSVYEGQMEAGCFLQKSERESTDCGVDEERERTIFAGRVEVKNDQGLFDEVLASLKVDCLAAGLWNNYFEGCSKWSYTGSENLEINHLYSI</sequence>
<organism evidence="2 3">
    <name type="scientific">Rhynchospora tenuis</name>
    <dbReference type="NCBI Taxonomy" id="198213"/>
    <lineage>
        <taxon>Eukaryota</taxon>
        <taxon>Viridiplantae</taxon>
        <taxon>Streptophyta</taxon>
        <taxon>Embryophyta</taxon>
        <taxon>Tracheophyta</taxon>
        <taxon>Spermatophyta</taxon>
        <taxon>Magnoliopsida</taxon>
        <taxon>Liliopsida</taxon>
        <taxon>Poales</taxon>
        <taxon>Cyperaceae</taxon>
        <taxon>Cyperoideae</taxon>
        <taxon>Rhynchosporeae</taxon>
        <taxon>Rhynchospora</taxon>
    </lineage>
</organism>
<name>A0AAD5Z0L5_9POAL</name>
<proteinExistence type="predicted"/>
<evidence type="ECO:0000256" key="1">
    <source>
        <dbReference type="SAM" id="Phobius"/>
    </source>
</evidence>
<keyword evidence="1" id="KW-1133">Transmembrane helix</keyword>
<protein>
    <submittedName>
        <fullName evidence="2">Uncharacterized protein</fullName>
    </submittedName>
</protein>
<feature type="transmembrane region" description="Helical" evidence="1">
    <location>
        <begin position="36"/>
        <end position="55"/>
    </location>
</feature>
<dbReference type="Proteomes" id="UP001210211">
    <property type="component" value="Unassembled WGS sequence"/>
</dbReference>
<keyword evidence="1" id="KW-0812">Transmembrane</keyword>
<keyword evidence="1" id="KW-0472">Membrane</keyword>
<keyword evidence="3" id="KW-1185">Reference proteome</keyword>
<comment type="caution">
    <text evidence="2">The sequence shown here is derived from an EMBL/GenBank/DDBJ whole genome shotgun (WGS) entry which is preliminary data.</text>
</comment>
<accession>A0AAD5Z0L5</accession>
<evidence type="ECO:0000313" key="2">
    <source>
        <dbReference type="EMBL" id="KAJ3684695.1"/>
    </source>
</evidence>
<feature type="transmembrane region" description="Helical" evidence="1">
    <location>
        <begin position="61"/>
        <end position="80"/>
    </location>
</feature>